<dbReference type="PIRSF" id="PIRSF003078">
    <property type="entry name" value="GidB"/>
    <property type="match status" value="1"/>
</dbReference>
<keyword evidence="3 6" id="KW-0489">Methyltransferase</keyword>
<feature type="binding site" evidence="6">
    <location>
        <position position="84"/>
    </location>
    <ligand>
        <name>S-adenosyl-L-methionine</name>
        <dbReference type="ChEBI" id="CHEBI:59789"/>
    </ligand>
</feature>
<sequence>MAYDLTILKQGCQSMGISLNDKQEQQFIDFYEYLIEKNKVMNLTGITEFQEVLVKHFLDSLACVKAVDMDKIKSVMDIGTGAGFPGVPLKIAFPHLDECLLDSLKKRVNFLEETFQLLKLTGITAIHGRAEEYAKNKNYREKFDLCVSRAVSNLATLSEYCLPYVKVGGTFISYKSGTVQEEVEQAEKAVKILGGKIKDVVYFSLPDSEIQRSLVVIEKVKNTPGKYPRKAGTPLKEPLA</sequence>
<dbReference type="PANTHER" id="PTHR31760">
    <property type="entry name" value="S-ADENOSYL-L-METHIONINE-DEPENDENT METHYLTRANSFERASES SUPERFAMILY PROTEIN"/>
    <property type="match status" value="1"/>
</dbReference>
<keyword evidence="2 6" id="KW-0698">rRNA processing</keyword>
<feature type="binding site" evidence="6">
    <location>
        <position position="149"/>
    </location>
    <ligand>
        <name>S-adenosyl-L-methionine</name>
        <dbReference type="ChEBI" id="CHEBI:59789"/>
    </ligand>
</feature>
<accession>A0A6N2URP5</accession>
<dbReference type="GO" id="GO:0070043">
    <property type="term" value="F:rRNA (guanine-N7-)-methyltransferase activity"/>
    <property type="evidence" value="ECO:0007669"/>
    <property type="project" value="UniProtKB-UniRule"/>
</dbReference>
<evidence type="ECO:0000256" key="4">
    <source>
        <dbReference type="ARBA" id="ARBA00022679"/>
    </source>
</evidence>
<dbReference type="Gene3D" id="3.40.50.150">
    <property type="entry name" value="Vaccinia Virus protein VP39"/>
    <property type="match status" value="1"/>
</dbReference>
<evidence type="ECO:0000256" key="3">
    <source>
        <dbReference type="ARBA" id="ARBA00022603"/>
    </source>
</evidence>
<keyword evidence="4 6" id="KW-0808">Transferase</keyword>
<dbReference type="GO" id="GO:0005829">
    <property type="term" value="C:cytosol"/>
    <property type="evidence" value="ECO:0007669"/>
    <property type="project" value="TreeGrafter"/>
</dbReference>
<dbReference type="InterPro" id="IPR029063">
    <property type="entry name" value="SAM-dependent_MTases_sf"/>
</dbReference>
<protein>
    <recommendedName>
        <fullName evidence="6">Ribosomal RNA small subunit methyltransferase G</fullName>
        <ecNumber evidence="6">2.1.1.-</ecNumber>
    </recommendedName>
    <alternativeName>
        <fullName evidence="6">16S rRNA 7-methylguanosine methyltransferase</fullName>
        <shortName evidence="6">16S rRNA m7G methyltransferase</shortName>
    </alternativeName>
</protein>
<proteinExistence type="inferred from homology"/>
<feature type="binding site" evidence="6">
    <location>
        <begin position="130"/>
        <end position="131"/>
    </location>
    <ligand>
        <name>S-adenosyl-L-methionine</name>
        <dbReference type="ChEBI" id="CHEBI:59789"/>
    </ligand>
</feature>
<gene>
    <name evidence="6 7" type="primary">rsmG</name>
    <name evidence="7" type="ORF">BGLFYP119_02265</name>
</gene>
<dbReference type="SUPFAM" id="SSF53335">
    <property type="entry name" value="S-adenosyl-L-methionine-dependent methyltransferases"/>
    <property type="match status" value="1"/>
</dbReference>
<dbReference type="FunFam" id="3.40.50.150:FF:000041">
    <property type="entry name" value="Ribosomal RNA small subunit methyltransferase G"/>
    <property type="match status" value="1"/>
</dbReference>
<reference evidence="7" key="1">
    <citation type="submission" date="2019-11" db="EMBL/GenBank/DDBJ databases">
        <authorList>
            <person name="Feng L."/>
        </authorList>
    </citation>
    <scope>NUCLEOTIDE SEQUENCE</scope>
    <source>
        <strain evidence="7">BgluceraseaLFYP119</strain>
    </source>
</reference>
<name>A0A6N2URP5_9FIRM</name>
<comment type="similarity">
    <text evidence="6">Belongs to the methyltransferase superfamily. RNA methyltransferase RsmG family.</text>
</comment>
<dbReference type="RefSeq" id="WP_156354705.1">
    <property type="nucleotide sequence ID" value="NZ_CACRST010000022.1"/>
</dbReference>
<evidence type="ECO:0000256" key="6">
    <source>
        <dbReference type="HAMAP-Rule" id="MF_00074"/>
    </source>
</evidence>
<dbReference type="Pfam" id="PF02527">
    <property type="entry name" value="GidB"/>
    <property type="match status" value="1"/>
</dbReference>
<dbReference type="HAMAP" id="MF_00074">
    <property type="entry name" value="16SrRNA_methyltr_G"/>
    <property type="match status" value="1"/>
</dbReference>
<evidence type="ECO:0000256" key="5">
    <source>
        <dbReference type="ARBA" id="ARBA00022691"/>
    </source>
</evidence>
<feature type="binding site" evidence="6">
    <location>
        <position position="79"/>
    </location>
    <ligand>
        <name>S-adenosyl-L-methionine</name>
        <dbReference type="ChEBI" id="CHEBI:59789"/>
    </ligand>
</feature>
<comment type="subcellular location">
    <subcellularLocation>
        <location evidence="6">Cytoplasm</location>
    </subcellularLocation>
</comment>
<dbReference type="NCBIfam" id="TIGR00138">
    <property type="entry name" value="rsmG_gidB"/>
    <property type="match status" value="1"/>
</dbReference>
<evidence type="ECO:0000256" key="2">
    <source>
        <dbReference type="ARBA" id="ARBA00022552"/>
    </source>
</evidence>
<organism evidence="7">
    <name type="scientific">Blautia glucerasea</name>
    <dbReference type="NCBI Taxonomy" id="536633"/>
    <lineage>
        <taxon>Bacteria</taxon>
        <taxon>Bacillati</taxon>
        <taxon>Bacillota</taxon>
        <taxon>Clostridia</taxon>
        <taxon>Lachnospirales</taxon>
        <taxon>Lachnospiraceae</taxon>
        <taxon>Blautia</taxon>
    </lineage>
</organism>
<dbReference type="EC" id="2.1.1.-" evidence="6"/>
<evidence type="ECO:0000256" key="1">
    <source>
        <dbReference type="ARBA" id="ARBA00022490"/>
    </source>
</evidence>
<comment type="caution">
    <text evidence="6">Lacks conserved residue(s) required for the propagation of feature annotation.</text>
</comment>
<comment type="function">
    <text evidence="6">Specifically methylates the N7 position of a guanine in 16S rRNA.</text>
</comment>
<dbReference type="InterPro" id="IPR003682">
    <property type="entry name" value="rRNA_ssu_MeTfrase_G"/>
</dbReference>
<keyword evidence="5 6" id="KW-0949">S-adenosyl-L-methionine</keyword>
<dbReference type="EMBL" id="CACRST010000022">
    <property type="protein sequence ID" value="VYT20794.1"/>
    <property type="molecule type" value="Genomic_DNA"/>
</dbReference>
<evidence type="ECO:0000313" key="7">
    <source>
        <dbReference type="EMBL" id="VYT20794.1"/>
    </source>
</evidence>
<dbReference type="AlphaFoldDB" id="A0A6N2URP5"/>
<dbReference type="PANTHER" id="PTHR31760:SF0">
    <property type="entry name" value="S-ADENOSYL-L-METHIONINE-DEPENDENT METHYLTRANSFERASES SUPERFAMILY PROTEIN"/>
    <property type="match status" value="1"/>
</dbReference>
<keyword evidence="1 6" id="KW-0963">Cytoplasm</keyword>